<proteinExistence type="predicted"/>
<dbReference type="InterPro" id="IPR054331">
    <property type="entry name" value="LiaF_TM"/>
</dbReference>
<dbReference type="Proteomes" id="UP000426027">
    <property type="component" value="Chromosome"/>
</dbReference>
<gene>
    <name evidence="3" type="ORF">GLV81_07900</name>
</gene>
<keyword evidence="1" id="KW-1133">Transmembrane helix</keyword>
<feature type="transmembrane region" description="Helical" evidence="1">
    <location>
        <begin position="23"/>
        <end position="42"/>
    </location>
</feature>
<keyword evidence="4" id="KW-1185">Reference proteome</keyword>
<dbReference type="Pfam" id="PF22570">
    <property type="entry name" value="LiaF-TM"/>
    <property type="match status" value="1"/>
</dbReference>
<evidence type="ECO:0000259" key="2">
    <source>
        <dbReference type="Pfam" id="PF22570"/>
    </source>
</evidence>
<dbReference type="EMBL" id="CP046566">
    <property type="protein sequence ID" value="QGW28032.1"/>
    <property type="molecule type" value="Genomic_DNA"/>
</dbReference>
<feature type="domain" description="LiaF transmembrane" evidence="2">
    <location>
        <begin position="25"/>
        <end position="117"/>
    </location>
</feature>
<sequence length="270" mass="29697">MSQHFQQPQTPFEHKQKTIPKQLTIGFVVVLVGLGILLKRMHLPLPNWLFGWEMILILIGVITGINSKFKDISWLILIVIGSVFLLDDIGPFIPIRQYIWPIGIILVGLIIAFRPGFGNRRNRWMNDTPPMPAATAQPLSNFSVVPDAAPVNDANTVTDDVLDATAVFGGVKRSVVSKRFRGGEVVAVFGGAEINLAHADFEGTIKMEIVNVLGGTKLIVPADWDVQSVMVAVFGGVDDKRFIKPEMINPNKKLIIEGTSFLGGLEIKSY</sequence>
<evidence type="ECO:0000313" key="3">
    <source>
        <dbReference type="EMBL" id="QGW28032.1"/>
    </source>
</evidence>
<feature type="transmembrane region" description="Helical" evidence="1">
    <location>
        <begin position="48"/>
        <end position="65"/>
    </location>
</feature>
<evidence type="ECO:0000313" key="4">
    <source>
        <dbReference type="Proteomes" id="UP000426027"/>
    </source>
</evidence>
<name>A0A6I6GM69_9BACT</name>
<keyword evidence="1" id="KW-0472">Membrane</keyword>
<feature type="transmembrane region" description="Helical" evidence="1">
    <location>
        <begin position="98"/>
        <end position="117"/>
    </location>
</feature>
<dbReference type="KEGG" id="fls:GLV81_07900"/>
<dbReference type="PANTHER" id="PTHR40763">
    <property type="entry name" value="MEMBRANE PROTEIN-RELATED"/>
    <property type="match status" value="1"/>
</dbReference>
<reference evidence="3 4" key="1">
    <citation type="submission" date="2019-11" db="EMBL/GenBank/DDBJ databases">
        <authorList>
            <person name="Im W.T."/>
        </authorList>
    </citation>
    <scope>NUCLEOTIDE SEQUENCE [LARGE SCALE GENOMIC DNA]</scope>
    <source>
        <strain evidence="3 4">SB-02</strain>
    </source>
</reference>
<organism evidence="3 4">
    <name type="scientific">Phnomibacter ginsenosidimutans</name>
    <dbReference type="NCBI Taxonomy" id="2676868"/>
    <lineage>
        <taxon>Bacteria</taxon>
        <taxon>Pseudomonadati</taxon>
        <taxon>Bacteroidota</taxon>
        <taxon>Chitinophagia</taxon>
        <taxon>Chitinophagales</taxon>
        <taxon>Chitinophagaceae</taxon>
        <taxon>Phnomibacter</taxon>
    </lineage>
</organism>
<feature type="transmembrane region" description="Helical" evidence="1">
    <location>
        <begin position="72"/>
        <end position="92"/>
    </location>
</feature>
<dbReference type="RefSeq" id="WP_157478356.1">
    <property type="nucleotide sequence ID" value="NZ_CP046566.1"/>
</dbReference>
<dbReference type="AlphaFoldDB" id="A0A6I6GM69"/>
<protein>
    <recommendedName>
        <fullName evidence="2">LiaF transmembrane domain-containing protein</fullName>
    </recommendedName>
</protein>
<accession>A0A6I6GM69</accession>
<keyword evidence="1" id="KW-0812">Transmembrane</keyword>
<dbReference type="PANTHER" id="PTHR40763:SF5">
    <property type="entry name" value="MEMBRANE PROTEIN"/>
    <property type="match status" value="1"/>
</dbReference>
<evidence type="ECO:0000256" key="1">
    <source>
        <dbReference type="SAM" id="Phobius"/>
    </source>
</evidence>